<dbReference type="InterPro" id="IPR016208">
    <property type="entry name" value="Ald_Oxase/xanthine_DH-like"/>
</dbReference>
<dbReference type="InterPro" id="IPR037165">
    <property type="entry name" value="AldOxase/xan_DH_Mopterin-bd_sf"/>
</dbReference>
<sequence length="775" mass="82587">MVIRDAKRDSLIGRSVPRVEDRPLLSGQGSFLDDLELPSPLHVVFVRSQVAHGVIREIDVEEARCAPGIVAVYTAADLVDLPDLVTPLEAGIFSPPRPLLARDRVRFVGEPVAVVVAESPYLGEDAAALVSVEIDPLPVVHDIAGALDAASPPLHEQAGDEGNVVFERLICNGDPDAAFAAAAHVIERTFHHPRLTAAPMEPRGAAAYREDGGVTIWCSTQFPHNLRRIARELFGIEQVRVRCPDIGGGFGMKGVNYPEELLTAWLALRLDRPVKWVEDRVENLLSSTHAREMDVQVRAAADAAGTLLALDVDAVCDTGAYGTYPLGHILEVLGVAGMAPGPYRLRNLRARVRSVSTNKCPSGAYRGVGLPVATFVHERVMDVLASETGIDRAELRRRNMVTAGEMPYTSITNQRYDSGDYPAALATALELIGYDTWEADKRAAAERGQLIGLGISSYVEWTGTNSKMFQARGMSAVNGFDGCHMELDQDGLLTLWTTLPSIGQGTATTFAQLAAETIGVEFTGVRVVQSDTGASEIDGTGTGASRSANIGAGAIQLAGTELRQRLLDDAAERLEMAVADLALDEGVVTARGVPAVTLSVAELAKAADPERYRVSREFDPEHVLFAYATHACRVSVDPETGGITVLDYVVAEDCGRVVNPAIVEGQTQGAIAQGIGGAIYEDLHYDDAGQPQSASFMDYLLPTACEVPHARIHHMELPVPDSATGSKGMAEGGTVAAPAALANAVSDALGAEFNSLPLTPERLWSAARARPQRVG</sequence>
<dbReference type="Pfam" id="PF02738">
    <property type="entry name" value="MoCoBD_1"/>
    <property type="match status" value="1"/>
</dbReference>
<dbReference type="Gene3D" id="3.90.1170.50">
    <property type="entry name" value="Aldehyde oxidase/xanthine dehydrogenase, a/b hammerhead"/>
    <property type="match status" value="1"/>
</dbReference>
<protein>
    <submittedName>
        <fullName evidence="4">Xanthine dehydrogenase family protein molybdopterin-binding subunit</fullName>
    </submittedName>
</protein>
<dbReference type="PANTHER" id="PTHR11908:SF132">
    <property type="entry name" value="ALDEHYDE OXIDASE 1-RELATED"/>
    <property type="match status" value="1"/>
</dbReference>
<dbReference type="SMART" id="SM01008">
    <property type="entry name" value="Ald_Xan_dh_C"/>
    <property type="match status" value="1"/>
</dbReference>
<organism evidence="4 5">
    <name type="scientific">Amycolatopsis rubida</name>
    <dbReference type="NCBI Taxonomy" id="112413"/>
    <lineage>
        <taxon>Bacteria</taxon>
        <taxon>Bacillati</taxon>
        <taxon>Actinomycetota</taxon>
        <taxon>Actinomycetes</taxon>
        <taxon>Pseudonocardiales</taxon>
        <taxon>Pseudonocardiaceae</taxon>
        <taxon>Amycolatopsis</taxon>
    </lineage>
</organism>
<dbReference type="Pfam" id="PF20256">
    <property type="entry name" value="MoCoBD_2"/>
    <property type="match status" value="1"/>
</dbReference>
<dbReference type="Gene3D" id="3.30.365.10">
    <property type="entry name" value="Aldehyde oxidase/xanthine dehydrogenase, molybdopterin binding domain"/>
    <property type="match status" value="4"/>
</dbReference>
<dbReference type="InterPro" id="IPR036856">
    <property type="entry name" value="Ald_Oxase/Xan_DH_a/b_sf"/>
</dbReference>
<dbReference type="InterPro" id="IPR008274">
    <property type="entry name" value="AldOxase/xan_DH_MoCoBD1"/>
</dbReference>
<dbReference type="EMBL" id="JAAGNC010000189">
    <property type="protein sequence ID" value="NEC61162.1"/>
    <property type="molecule type" value="Genomic_DNA"/>
</dbReference>
<dbReference type="SUPFAM" id="SSF56003">
    <property type="entry name" value="Molybdenum cofactor-binding domain"/>
    <property type="match status" value="1"/>
</dbReference>
<comment type="caution">
    <text evidence="4">The sequence shown here is derived from an EMBL/GenBank/DDBJ whole genome shotgun (WGS) entry which is preliminary data.</text>
</comment>
<keyword evidence="2" id="KW-0560">Oxidoreductase</keyword>
<feature type="domain" description="Aldehyde oxidase/xanthine dehydrogenase a/b hammerhead" evidence="3">
    <location>
        <begin position="26"/>
        <end position="138"/>
    </location>
</feature>
<dbReference type="InterPro" id="IPR000674">
    <property type="entry name" value="Ald_Oxase/Xan_DH_a/b"/>
</dbReference>
<dbReference type="Proteomes" id="UP000470404">
    <property type="component" value="Unassembled WGS sequence"/>
</dbReference>
<gene>
    <name evidence="4" type="ORF">G3I59_37590</name>
</gene>
<evidence type="ECO:0000259" key="3">
    <source>
        <dbReference type="SMART" id="SM01008"/>
    </source>
</evidence>
<evidence type="ECO:0000313" key="5">
    <source>
        <dbReference type="Proteomes" id="UP000470404"/>
    </source>
</evidence>
<accession>A0ABX0BZZ9</accession>
<evidence type="ECO:0000313" key="4">
    <source>
        <dbReference type="EMBL" id="NEC61162.1"/>
    </source>
</evidence>
<dbReference type="PANTHER" id="PTHR11908">
    <property type="entry name" value="XANTHINE DEHYDROGENASE"/>
    <property type="match status" value="1"/>
</dbReference>
<dbReference type="SUPFAM" id="SSF54665">
    <property type="entry name" value="CO dehydrogenase molybdoprotein N-domain-like"/>
    <property type="match status" value="1"/>
</dbReference>
<dbReference type="Pfam" id="PF01315">
    <property type="entry name" value="Ald_Xan_dh_C"/>
    <property type="match status" value="1"/>
</dbReference>
<dbReference type="InterPro" id="IPR046867">
    <property type="entry name" value="AldOxase/xan_DH_MoCoBD2"/>
</dbReference>
<evidence type="ECO:0000256" key="1">
    <source>
        <dbReference type="ARBA" id="ARBA00022505"/>
    </source>
</evidence>
<keyword evidence="1" id="KW-0500">Molybdenum</keyword>
<name>A0ABX0BZZ9_9PSEU</name>
<dbReference type="RefSeq" id="WP_067585099.1">
    <property type="nucleotide sequence ID" value="NZ_JAAGNC010000189.1"/>
</dbReference>
<evidence type="ECO:0000256" key="2">
    <source>
        <dbReference type="ARBA" id="ARBA00023002"/>
    </source>
</evidence>
<proteinExistence type="predicted"/>
<reference evidence="4 5" key="1">
    <citation type="submission" date="2020-01" db="EMBL/GenBank/DDBJ databases">
        <title>Insect and environment-associated Actinomycetes.</title>
        <authorList>
            <person name="Currrie C."/>
            <person name="Chevrette M."/>
            <person name="Carlson C."/>
            <person name="Stubbendieck R."/>
            <person name="Wendt-Pienkowski E."/>
        </authorList>
    </citation>
    <scope>NUCLEOTIDE SEQUENCE [LARGE SCALE GENOMIC DNA]</scope>
    <source>
        <strain evidence="4 5">SID8386</strain>
    </source>
</reference>
<keyword evidence="5" id="KW-1185">Reference proteome</keyword>